<evidence type="ECO:0000256" key="3">
    <source>
        <dbReference type="ARBA" id="ARBA00013252"/>
    </source>
</evidence>
<dbReference type="PANTHER" id="PTHR12599:SF0">
    <property type="entry name" value="PTERIN-4-ALPHA-CARBINOLAMINE DEHYDRATASE"/>
    <property type="match status" value="1"/>
</dbReference>
<dbReference type="GO" id="GO:0006729">
    <property type="term" value="P:tetrahydrobiopterin biosynthetic process"/>
    <property type="evidence" value="ECO:0007669"/>
    <property type="project" value="InterPro"/>
</dbReference>
<dbReference type="CDD" id="cd00488">
    <property type="entry name" value="PCD_DCoH"/>
    <property type="match status" value="1"/>
</dbReference>
<dbReference type="PANTHER" id="PTHR12599">
    <property type="entry name" value="PTERIN-4-ALPHA-CARBINOLAMINE DEHYDRATASE"/>
    <property type="match status" value="1"/>
</dbReference>
<evidence type="ECO:0000256" key="1">
    <source>
        <dbReference type="ARBA" id="ARBA00001554"/>
    </source>
</evidence>
<evidence type="ECO:0000256" key="4">
    <source>
        <dbReference type="ARBA" id="ARBA00023239"/>
    </source>
</evidence>
<sequence length="80" mass="8755">MIETPPGWTNDGEALVKVFDLKNFDGAISFVNAVAQAANRLDHHPDIALSWNEVTIRTWSHDVGAITDRDVALARAIDAL</sequence>
<protein>
    <recommendedName>
        <fullName evidence="3">4a-hydroxytetrahydrobiopterin dehydratase</fullName>
        <ecNumber evidence="3">4.2.1.96</ecNumber>
    </recommendedName>
</protein>
<gene>
    <name evidence="5" type="ORF">WPS_26130</name>
</gene>
<reference evidence="5 6" key="1">
    <citation type="journal article" date="2022" name="ISME Commun">
        <title>Vulcanimicrobium alpinus gen. nov. sp. nov., the first cultivated representative of the candidate phylum 'Eremiobacterota', is a metabolically versatile aerobic anoxygenic phototroph.</title>
        <authorList>
            <person name="Yabe S."/>
            <person name="Muto K."/>
            <person name="Abe K."/>
            <person name="Yokota A."/>
            <person name="Staudigel H."/>
            <person name="Tebo B.M."/>
        </authorList>
    </citation>
    <scope>NUCLEOTIDE SEQUENCE [LARGE SCALE GENOMIC DNA]</scope>
    <source>
        <strain evidence="5 6">WC8-2</strain>
    </source>
</reference>
<comment type="catalytic activity">
    <reaction evidence="1">
        <text>(4aS,6R)-4a-hydroxy-L-erythro-5,6,7,8-tetrahydrobiopterin = (6R)-L-erythro-6,7-dihydrobiopterin + H2O</text>
        <dbReference type="Rhea" id="RHEA:11920"/>
        <dbReference type="ChEBI" id="CHEBI:15377"/>
        <dbReference type="ChEBI" id="CHEBI:15642"/>
        <dbReference type="ChEBI" id="CHEBI:43120"/>
        <dbReference type="EC" id="4.2.1.96"/>
    </reaction>
</comment>
<dbReference type="InterPro" id="IPR001533">
    <property type="entry name" value="Pterin_deHydtase"/>
</dbReference>
<dbReference type="RefSeq" id="WP_317994937.1">
    <property type="nucleotide sequence ID" value="NZ_AP025523.1"/>
</dbReference>
<dbReference type="EC" id="4.2.1.96" evidence="3"/>
<keyword evidence="4" id="KW-0456">Lyase</keyword>
<name>A0AAN1XXR5_UNVUL</name>
<dbReference type="InterPro" id="IPR036428">
    <property type="entry name" value="PCD_sf"/>
</dbReference>
<organism evidence="5 6">
    <name type="scientific">Vulcanimicrobium alpinum</name>
    <dbReference type="NCBI Taxonomy" id="3016050"/>
    <lineage>
        <taxon>Bacteria</taxon>
        <taxon>Bacillati</taxon>
        <taxon>Vulcanimicrobiota</taxon>
        <taxon>Vulcanimicrobiia</taxon>
        <taxon>Vulcanimicrobiales</taxon>
        <taxon>Vulcanimicrobiaceae</taxon>
        <taxon>Vulcanimicrobium</taxon>
    </lineage>
</organism>
<accession>A0AAN1XXR5</accession>
<dbReference type="SUPFAM" id="SSF55248">
    <property type="entry name" value="PCD-like"/>
    <property type="match status" value="1"/>
</dbReference>
<evidence type="ECO:0000313" key="5">
    <source>
        <dbReference type="EMBL" id="BDE07337.1"/>
    </source>
</evidence>
<dbReference type="NCBIfam" id="NF002017">
    <property type="entry name" value="PRK00823.1-2"/>
    <property type="match status" value="1"/>
</dbReference>
<proteinExistence type="inferred from homology"/>
<dbReference type="EMBL" id="AP025523">
    <property type="protein sequence ID" value="BDE07337.1"/>
    <property type="molecule type" value="Genomic_DNA"/>
</dbReference>
<keyword evidence="6" id="KW-1185">Reference proteome</keyword>
<evidence type="ECO:0000256" key="2">
    <source>
        <dbReference type="ARBA" id="ARBA00006472"/>
    </source>
</evidence>
<dbReference type="Pfam" id="PF01329">
    <property type="entry name" value="Pterin_4a"/>
    <property type="match status" value="1"/>
</dbReference>
<dbReference type="GO" id="GO:0008124">
    <property type="term" value="F:4-alpha-hydroxytetrahydrobiopterin dehydratase activity"/>
    <property type="evidence" value="ECO:0007669"/>
    <property type="project" value="UniProtKB-EC"/>
</dbReference>
<dbReference type="Gene3D" id="3.30.1360.20">
    <property type="entry name" value="Transcriptional coactivator/pterin dehydratase"/>
    <property type="match status" value="1"/>
</dbReference>
<dbReference type="AlphaFoldDB" id="A0AAN1XXR5"/>
<evidence type="ECO:0000313" key="6">
    <source>
        <dbReference type="Proteomes" id="UP001317532"/>
    </source>
</evidence>
<dbReference type="Proteomes" id="UP001317532">
    <property type="component" value="Chromosome"/>
</dbReference>
<comment type="similarity">
    <text evidence="2">Belongs to the pterin-4-alpha-carbinolamine dehydratase family.</text>
</comment>
<dbReference type="KEGG" id="vab:WPS_26130"/>